<dbReference type="InterPro" id="IPR014977">
    <property type="entry name" value="WRC_dom"/>
</dbReference>
<evidence type="ECO:0000256" key="1">
    <source>
        <dbReference type="ARBA" id="ARBA00004123"/>
    </source>
</evidence>
<evidence type="ECO:0000256" key="5">
    <source>
        <dbReference type="RuleBase" id="RU367127"/>
    </source>
</evidence>
<organism evidence="9 10">
    <name type="scientific">Ensete ventricosum</name>
    <name type="common">Abyssinian banana</name>
    <name type="synonym">Musa ensete</name>
    <dbReference type="NCBI Taxonomy" id="4639"/>
    <lineage>
        <taxon>Eukaryota</taxon>
        <taxon>Viridiplantae</taxon>
        <taxon>Streptophyta</taxon>
        <taxon>Embryophyta</taxon>
        <taxon>Tracheophyta</taxon>
        <taxon>Spermatophyta</taxon>
        <taxon>Magnoliopsida</taxon>
        <taxon>Liliopsida</taxon>
        <taxon>Zingiberales</taxon>
        <taxon>Musaceae</taxon>
        <taxon>Ensete</taxon>
    </lineage>
</organism>
<comment type="domain">
    <text evidence="5">The QLQ domain and WRC domain may be involved in protein-protein interaction and DNA-binding, respectively.</text>
</comment>
<gene>
    <name evidence="9" type="ORF">B296_00018874</name>
</gene>
<dbReference type="InterPro" id="IPR014978">
    <property type="entry name" value="Gln-Leu-Gln_QLQ"/>
</dbReference>
<evidence type="ECO:0000256" key="4">
    <source>
        <dbReference type="PROSITE-ProRule" id="PRU01002"/>
    </source>
</evidence>
<evidence type="ECO:0000259" key="7">
    <source>
        <dbReference type="PROSITE" id="PS51666"/>
    </source>
</evidence>
<keyword evidence="5" id="KW-0010">Activator</keyword>
<comment type="caution">
    <text evidence="9">The sequence shown here is derived from an EMBL/GenBank/DDBJ whole genome shotgun (WGS) entry which is preliminary data.</text>
</comment>
<comment type="similarity">
    <text evidence="2 5">Belongs to the GRF family.</text>
</comment>
<evidence type="ECO:0000256" key="6">
    <source>
        <dbReference type="SAM" id="MobiDB-lite"/>
    </source>
</evidence>
<dbReference type="AlphaFoldDB" id="A0A426ZU81"/>
<evidence type="ECO:0000259" key="8">
    <source>
        <dbReference type="PROSITE" id="PS51667"/>
    </source>
</evidence>
<keyword evidence="3 4" id="KW-0539">Nucleus</keyword>
<dbReference type="SMART" id="SM00951">
    <property type="entry name" value="QLQ"/>
    <property type="match status" value="1"/>
</dbReference>
<name>A0A426ZU81_ENSVE</name>
<reference evidence="9 10" key="1">
    <citation type="journal article" date="2014" name="Agronomy (Basel)">
        <title>A Draft Genome Sequence for Ensete ventricosum, the Drought-Tolerant Tree Against Hunger.</title>
        <authorList>
            <person name="Harrison J."/>
            <person name="Moore K.A."/>
            <person name="Paszkiewicz K."/>
            <person name="Jones T."/>
            <person name="Grant M."/>
            <person name="Ambacheew D."/>
            <person name="Muzemil S."/>
            <person name="Studholme D.J."/>
        </authorList>
    </citation>
    <scope>NUCLEOTIDE SEQUENCE [LARGE SCALE GENOMIC DNA]</scope>
</reference>
<keyword evidence="5" id="KW-0804">Transcription</keyword>
<sequence>MDLGGVLGMDALVGASSESGNLFSSSLLSQETEVVGRQRGGVFLSAFHKHDRPAEPGDCDLRSLKMARSEALVSASTKAAHFLHRSNSLPLLPDGEQMLSFSSTSKQSDMAVASDGTLPYYNHPSAPSSTQCYLRNAGNQHPAHALDVWLKKAFFWRVWQRHGSCESSARTLEGSAVVVIFKNMFMFSSSSFSCILLHLLVLSDMVLWFRFAFSHLFLTPFLSSVPALYSGSSNANMQGVLARVRGPFTPSQWLELEHQALIYKYLVANVPIPATLLIPIKRSLGASGFPPLSAGSFASVGWGPFHLGYSGNADPEPGRCRRTDGKKWRCSRDAVADQKYCERHINRGRHRSRKHVEGQTGHAAKPVSVITSSQSASAVPDAISSGSLTNSQQQSKSLQSNITDPFHAQSNRLGNY</sequence>
<feature type="domain" description="WRC" evidence="8">
    <location>
        <begin position="314"/>
        <end position="358"/>
    </location>
</feature>
<feature type="short sequence motif" description="Bipartite nuclear localization signal" evidence="4">
    <location>
        <begin position="347"/>
        <end position="354"/>
    </location>
</feature>
<dbReference type="GO" id="GO:0032502">
    <property type="term" value="P:developmental process"/>
    <property type="evidence" value="ECO:0007669"/>
    <property type="project" value="InterPro"/>
</dbReference>
<evidence type="ECO:0000313" key="10">
    <source>
        <dbReference type="Proteomes" id="UP000287651"/>
    </source>
</evidence>
<evidence type="ECO:0000313" key="9">
    <source>
        <dbReference type="EMBL" id="RRT67520.1"/>
    </source>
</evidence>
<comment type="subcellular location">
    <subcellularLocation>
        <location evidence="1 4 5">Nucleus</location>
    </subcellularLocation>
</comment>
<feature type="compositionally biased region" description="Low complexity" evidence="6">
    <location>
        <begin position="391"/>
        <end position="400"/>
    </location>
</feature>
<dbReference type="GO" id="GO:0006355">
    <property type="term" value="P:regulation of DNA-templated transcription"/>
    <property type="evidence" value="ECO:0007669"/>
    <property type="project" value="InterPro"/>
</dbReference>
<evidence type="ECO:0000256" key="2">
    <source>
        <dbReference type="ARBA" id="ARBA00008122"/>
    </source>
</evidence>
<dbReference type="PANTHER" id="PTHR31602:SF42">
    <property type="entry name" value="GROWTH-REGULATING FACTOR 2"/>
    <property type="match status" value="1"/>
</dbReference>
<dbReference type="GO" id="GO:0005524">
    <property type="term" value="F:ATP binding"/>
    <property type="evidence" value="ECO:0007669"/>
    <property type="project" value="UniProtKB-UniRule"/>
</dbReference>
<proteinExistence type="inferred from homology"/>
<accession>A0A426ZU81</accession>
<dbReference type="GO" id="GO:0006351">
    <property type="term" value="P:DNA-templated transcription"/>
    <property type="evidence" value="ECO:0007669"/>
    <property type="project" value="UniProtKB-UniRule"/>
</dbReference>
<dbReference type="Proteomes" id="UP000287651">
    <property type="component" value="Unassembled WGS sequence"/>
</dbReference>
<dbReference type="InterPro" id="IPR031137">
    <property type="entry name" value="GRF"/>
</dbReference>
<feature type="short sequence motif" description="Bipartite nuclear localization signal" evidence="4">
    <location>
        <begin position="319"/>
        <end position="329"/>
    </location>
</feature>
<dbReference type="PROSITE" id="PS51667">
    <property type="entry name" value="WRC"/>
    <property type="match status" value="1"/>
</dbReference>
<feature type="region of interest" description="Disordered" evidence="6">
    <location>
        <begin position="344"/>
        <end position="416"/>
    </location>
</feature>
<evidence type="ECO:0000256" key="3">
    <source>
        <dbReference type="ARBA" id="ARBA00023242"/>
    </source>
</evidence>
<dbReference type="PANTHER" id="PTHR31602">
    <property type="entry name" value="GROWTH-REGULATING FACTOR 5"/>
    <property type="match status" value="1"/>
</dbReference>
<comment type="function">
    <text evidence="5">Transcription activator.</text>
</comment>
<dbReference type="PROSITE" id="PS51666">
    <property type="entry name" value="QLQ"/>
    <property type="match status" value="1"/>
</dbReference>
<dbReference type="Pfam" id="PF08879">
    <property type="entry name" value="WRC"/>
    <property type="match status" value="1"/>
</dbReference>
<keyword evidence="5" id="KW-0805">Transcription regulation</keyword>
<feature type="domain" description="QLQ" evidence="7">
    <location>
        <begin position="247"/>
        <end position="282"/>
    </location>
</feature>
<dbReference type="GO" id="GO:0005634">
    <property type="term" value="C:nucleus"/>
    <property type="evidence" value="ECO:0007669"/>
    <property type="project" value="UniProtKB-SubCell"/>
</dbReference>
<dbReference type="EMBL" id="AMZH03005018">
    <property type="protein sequence ID" value="RRT67520.1"/>
    <property type="molecule type" value="Genomic_DNA"/>
</dbReference>
<dbReference type="Pfam" id="PF08880">
    <property type="entry name" value="QLQ"/>
    <property type="match status" value="1"/>
</dbReference>
<protein>
    <recommendedName>
        <fullName evidence="5">Growth-regulating factor</fullName>
    </recommendedName>
</protein>